<evidence type="ECO:0000313" key="1">
    <source>
        <dbReference type="EMBL" id="KAG8175933.1"/>
    </source>
</evidence>
<evidence type="ECO:0000313" key="2">
    <source>
        <dbReference type="EMBL" id="KAG8181317.1"/>
    </source>
</evidence>
<gene>
    <name evidence="1" type="ORF">JTE90_015036</name>
    <name evidence="2" type="ORF">JTE90_017487</name>
</gene>
<comment type="caution">
    <text evidence="2">The sequence shown here is derived from an EMBL/GenBank/DDBJ whole genome shotgun (WGS) entry which is preliminary data.</text>
</comment>
<dbReference type="EMBL" id="JAFNEN010000939">
    <property type="protein sequence ID" value="KAG8175933.1"/>
    <property type="molecule type" value="Genomic_DNA"/>
</dbReference>
<organism evidence="2 3">
    <name type="scientific">Oedothorax gibbosus</name>
    <dbReference type="NCBI Taxonomy" id="931172"/>
    <lineage>
        <taxon>Eukaryota</taxon>
        <taxon>Metazoa</taxon>
        <taxon>Ecdysozoa</taxon>
        <taxon>Arthropoda</taxon>
        <taxon>Chelicerata</taxon>
        <taxon>Arachnida</taxon>
        <taxon>Araneae</taxon>
        <taxon>Araneomorphae</taxon>
        <taxon>Entelegynae</taxon>
        <taxon>Araneoidea</taxon>
        <taxon>Linyphiidae</taxon>
        <taxon>Erigoninae</taxon>
        <taxon>Oedothorax</taxon>
    </lineage>
</organism>
<accession>A0AAV6U9Z1</accession>
<sequence>MDIDSDSSAPELLESSAVSDWILDSSQWPYELAIHHLPHVKVFSRRRPNDFAAVAIDRDVCVVVMNTLWFQRSIHTPDWENEVLSALKHFEVYDIFTHGFCMPLKKTLQSNPLFNQMNIKEITLFHELLYPCKKCQSRTCAFTKAFLLWKKQTKREECNLEH</sequence>
<keyword evidence="3" id="KW-1185">Reference proteome</keyword>
<dbReference type="Proteomes" id="UP000827092">
    <property type="component" value="Unassembled WGS sequence"/>
</dbReference>
<proteinExistence type="predicted"/>
<name>A0AAV6U9Z1_9ARAC</name>
<dbReference type="AlphaFoldDB" id="A0AAV6U9Z1"/>
<evidence type="ECO:0000313" key="3">
    <source>
        <dbReference type="Proteomes" id="UP000827092"/>
    </source>
</evidence>
<reference evidence="2 3" key="1">
    <citation type="journal article" date="2022" name="Nat. Ecol. Evol.">
        <title>A masculinizing supergene underlies an exaggerated male reproductive morph in a spider.</title>
        <authorList>
            <person name="Hendrickx F."/>
            <person name="De Corte Z."/>
            <person name="Sonet G."/>
            <person name="Van Belleghem S.M."/>
            <person name="Kostlbacher S."/>
            <person name="Vangestel C."/>
        </authorList>
    </citation>
    <scope>NUCLEOTIDE SEQUENCE [LARGE SCALE GENOMIC DNA]</scope>
    <source>
        <strain evidence="2">W744_W776</strain>
    </source>
</reference>
<protein>
    <submittedName>
        <fullName evidence="2">Uncharacterized protein</fullName>
    </submittedName>
</protein>
<dbReference type="EMBL" id="JAFNEN010000521">
    <property type="protein sequence ID" value="KAG8181317.1"/>
    <property type="molecule type" value="Genomic_DNA"/>
</dbReference>